<evidence type="ECO:0000313" key="2">
    <source>
        <dbReference type="EMBL" id="KUG24060.1"/>
    </source>
</evidence>
<name>A0A0W8FT90_9ZZZZ</name>
<sequence>MNTLKVIMLIGMLSGLLVIIGYLLGRGKGIIIALIISAVMNVGSYWYSDSIVLKMYKLLTY</sequence>
<keyword evidence="1" id="KW-0812">Transmembrane</keyword>
<proteinExistence type="predicted"/>
<accession>A0A0W8FT90</accession>
<protein>
    <submittedName>
        <fullName evidence="2">Peptidase m48, ste24p</fullName>
    </submittedName>
</protein>
<evidence type="ECO:0000256" key="1">
    <source>
        <dbReference type="SAM" id="Phobius"/>
    </source>
</evidence>
<dbReference type="EMBL" id="LNQE01000865">
    <property type="protein sequence ID" value="KUG24060.1"/>
    <property type="molecule type" value="Genomic_DNA"/>
</dbReference>
<reference evidence="2" key="1">
    <citation type="journal article" date="2015" name="Proc. Natl. Acad. Sci. U.S.A.">
        <title>Networks of energetic and metabolic interactions define dynamics in microbial communities.</title>
        <authorList>
            <person name="Embree M."/>
            <person name="Liu J.K."/>
            <person name="Al-Bassam M.M."/>
            <person name="Zengler K."/>
        </authorList>
    </citation>
    <scope>NUCLEOTIDE SEQUENCE</scope>
</reference>
<keyword evidence="1" id="KW-0472">Membrane</keyword>
<dbReference type="AlphaFoldDB" id="A0A0W8FT90"/>
<feature type="transmembrane region" description="Helical" evidence="1">
    <location>
        <begin position="31"/>
        <end position="48"/>
    </location>
</feature>
<feature type="transmembrane region" description="Helical" evidence="1">
    <location>
        <begin position="6"/>
        <end position="24"/>
    </location>
</feature>
<organism evidence="2">
    <name type="scientific">hydrocarbon metagenome</name>
    <dbReference type="NCBI Taxonomy" id="938273"/>
    <lineage>
        <taxon>unclassified sequences</taxon>
        <taxon>metagenomes</taxon>
        <taxon>ecological metagenomes</taxon>
    </lineage>
</organism>
<comment type="caution">
    <text evidence="2">The sequence shown here is derived from an EMBL/GenBank/DDBJ whole genome shotgun (WGS) entry which is preliminary data.</text>
</comment>
<keyword evidence="1" id="KW-1133">Transmembrane helix</keyword>
<gene>
    <name evidence="2" type="ORF">ASZ90_006143</name>
</gene>